<evidence type="ECO:0000313" key="2">
    <source>
        <dbReference type="Proteomes" id="UP000221020"/>
    </source>
</evidence>
<dbReference type="AlphaFoldDB" id="A0AA91ZSB5"/>
<protein>
    <submittedName>
        <fullName evidence="1">Uncharacterized protein</fullName>
    </submittedName>
</protein>
<sequence length="73" mass="8451">MRNSSEPRVIREYKKGDKVMRVIRATVYREGEEISFTCGFRDMDLIATSPTVALTKDEQKRIVITARMSKLLN</sequence>
<accession>A0AA91ZSB5</accession>
<evidence type="ECO:0000313" key="1">
    <source>
        <dbReference type="EMBL" id="PED81550.1"/>
    </source>
</evidence>
<dbReference type="EMBL" id="NVOR01000060">
    <property type="protein sequence ID" value="PED81550.1"/>
    <property type="molecule type" value="Genomic_DNA"/>
</dbReference>
<organism evidence="1 2">
    <name type="scientific">Bacillus pseudomycoides</name>
    <dbReference type="NCBI Taxonomy" id="64104"/>
    <lineage>
        <taxon>Bacteria</taxon>
        <taxon>Bacillati</taxon>
        <taxon>Bacillota</taxon>
        <taxon>Bacilli</taxon>
        <taxon>Bacillales</taxon>
        <taxon>Bacillaceae</taxon>
        <taxon>Bacillus</taxon>
        <taxon>Bacillus cereus group</taxon>
    </lineage>
</organism>
<reference evidence="1 2" key="1">
    <citation type="submission" date="2017-09" db="EMBL/GenBank/DDBJ databases">
        <title>Large-scale bioinformatics analysis of Bacillus genomes uncovers conserved roles of natural products in bacterial physiology.</title>
        <authorList>
            <consortium name="Agbiome Team Llc"/>
            <person name="Bleich R.M."/>
            <person name="Grubbs K.J."/>
            <person name="Santa Maria K.C."/>
            <person name="Allen S.E."/>
            <person name="Farag S."/>
            <person name="Shank E.A."/>
            <person name="Bowers A."/>
        </authorList>
    </citation>
    <scope>NUCLEOTIDE SEQUENCE [LARGE SCALE GENOMIC DNA]</scope>
    <source>
        <strain evidence="1 2">AFS092012</strain>
    </source>
</reference>
<name>A0AA91ZSB5_9BACI</name>
<proteinExistence type="predicted"/>
<dbReference type="Proteomes" id="UP000221020">
    <property type="component" value="Unassembled WGS sequence"/>
</dbReference>
<comment type="caution">
    <text evidence="1">The sequence shown here is derived from an EMBL/GenBank/DDBJ whole genome shotgun (WGS) entry which is preliminary data.</text>
</comment>
<gene>
    <name evidence="1" type="ORF">CON65_16550</name>
</gene>